<name>A0ABY7Y0G9_9GAMM</name>
<dbReference type="EMBL" id="CP082270">
    <property type="protein sequence ID" value="WDM63484.1"/>
    <property type="molecule type" value="Genomic_DNA"/>
</dbReference>
<protein>
    <submittedName>
        <fullName evidence="2">OST-HTH/LOTUS domain-containing protein</fullName>
    </submittedName>
</protein>
<dbReference type="Pfam" id="PF12872">
    <property type="entry name" value="OST-HTH"/>
    <property type="match status" value="1"/>
</dbReference>
<dbReference type="Proteomes" id="UP001216828">
    <property type="component" value="Chromosome"/>
</dbReference>
<sequence>MSLIDPNDIVGAQHEVQRLIGRCILRLQQCEQLMKSMLAFQKLSGTPETLPKSLNNRRTELSGSTMGALVGRLTTECMLKEGGEVPDVPSGLDHDSSLFGLHIGINLPGESHAALRTDLRALVNLRNTLVHHFFEQYDIRTIDECVKAQDALRHACTDIDRQFEQLRTLAADMAQGMTAFAELMQSPEFHDFLVNGIAPDGQIHWPIAGIVSALRQAFRERAIDGWVNLDTAALWMAEHHPEQTPRKYGCARWRHVIHESRQFELRNFAHNGQRGAWFRERPESTG</sequence>
<dbReference type="InterPro" id="IPR041966">
    <property type="entry name" value="LOTUS-like"/>
</dbReference>
<reference evidence="2 3" key="1">
    <citation type="submission" date="2021-08" db="EMBL/GenBank/DDBJ databases">
        <title>Stenotrophomonas forensis sp. nov., isolated from contaminated viral transport media.</title>
        <authorList>
            <person name="Nguyen S.V."/>
            <person name="Edwards D."/>
            <person name="Scott S."/>
            <person name="Doss J."/>
            <person name="Merid S."/>
            <person name="Zelaya E."/>
            <person name="Maza C."/>
            <person name="Mann M."/>
            <person name="Hamilton B."/>
            <person name="Blackwell R."/>
            <person name="Tran A."/>
            <person name="Hauser J."/>
        </authorList>
    </citation>
    <scope>NUCLEOTIDE SEQUENCE [LARGE SCALE GENOMIC DNA]</scope>
    <source>
        <strain evidence="2 3">DFS-20110405</strain>
    </source>
</reference>
<evidence type="ECO:0000313" key="3">
    <source>
        <dbReference type="Proteomes" id="UP001216828"/>
    </source>
</evidence>
<organism evidence="2 3">
    <name type="scientific">Stenotrophomonas forensis</name>
    <dbReference type="NCBI Taxonomy" id="2871169"/>
    <lineage>
        <taxon>Bacteria</taxon>
        <taxon>Pseudomonadati</taxon>
        <taxon>Pseudomonadota</taxon>
        <taxon>Gammaproteobacteria</taxon>
        <taxon>Lysobacterales</taxon>
        <taxon>Lysobacteraceae</taxon>
        <taxon>Stenotrophomonas</taxon>
        <taxon>Stenotrophomonas maltophilia group</taxon>
    </lineage>
</organism>
<feature type="domain" description="HTH OST-type" evidence="1">
    <location>
        <begin position="210"/>
        <end position="268"/>
    </location>
</feature>
<accession>A0ABY7Y0G9</accession>
<proteinExistence type="predicted"/>
<keyword evidence="3" id="KW-1185">Reference proteome</keyword>
<dbReference type="RefSeq" id="WP_274511275.1">
    <property type="nucleotide sequence ID" value="NZ_CP082270.1"/>
</dbReference>
<evidence type="ECO:0000259" key="1">
    <source>
        <dbReference type="Pfam" id="PF12872"/>
    </source>
</evidence>
<dbReference type="Gene3D" id="3.30.420.610">
    <property type="entry name" value="LOTUS domain-like"/>
    <property type="match status" value="1"/>
</dbReference>
<dbReference type="CDD" id="cd10146">
    <property type="entry name" value="LabA_like_C"/>
    <property type="match status" value="1"/>
</dbReference>
<gene>
    <name evidence="2" type="ORF">K5L94_20680</name>
</gene>
<dbReference type="InterPro" id="IPR025605">
    <property type="entry name" value="OST-HTH/LOTUS_dom"/>
</dbReference>
<evidence type="ECO:0000313" key="2">
    <source>
        <dbReference type="EMBL" id="WDM63484.1"/>
    </source>
</evidence>